<keyword evidence="2" id="KW-1185">Reference proteome</keyword>
<accession>A0A1V2ZXR6</accession>
<dbReference type="AlphaFoldDB" id="A0A1V2ZXR6"/>
<dbReference type="Proteomes" id="UP000189177">
    <property type="component" value="Unassembled WGS sequence"/>
</dbReference>
<protein>
    <submittedName>
        <fullName evidence="1">Ubiquinol-cytochrome C reductase, iron-sulfur subunit</fullName>
    </submittedName>
</protein>
<reference evidence="1 2" key="1">
    <citation type="submission" date="2017-02" db="EMBL/GenBank/DDBJ databases">
        <title>Genomic diversity within the haloalkaliphilic genus Thioalkalivibrio.</title>
        <authorList>
            <person name="Ahn A.-C."/>
            <person name="Meier-Kolthoff J."/>
            <person name="Overmars L."/>
            <person name="Richter M."/>
            <person name="Woyke T."/>
            <person name="Sorokin D.Y."/>
            <person name="Muyzer G."/>
        </authorList>
    </citation>
    <scope>NUCLEOTIDE SEQUENCE [LARGE SCALE GENOMIC DNA]</scope>
    <source>
        <strain evidence="1 2">HL17</strain>
    </source>
</reference>
<gene>
    <name evidence="1" type="ORF">B1A74_08600</name>
</gene>
<dbReference type="GO" id="GO:0051537">
    <property type="term" value="F:2 iron, 2 sulfur cluster binding"/>
    <property type="evidence" value="ECO:0007669"/>
    <property type="project" value="InterPro"/>
</dbReference>
<name>A0A1V2ZXR6_9GAMM</name>
<dbReference type="Gene3D" id="2.102.10.10">
    <property type="entry name" value="Rieske [2Fe-2S] iron-sulphur domain"/>
    <property type="match status" value="1"/>
</dbReference>
<dbReference type="SUPFAM" id="SSF50022">
    <property type="entry name" value="ISP domain"/>
    <property type="match status" value="1"/>
</dbReference>
<organism evidence="1 2">
    <name type="scientific">Thioalkalivibrio halophilus</name>
    <dbReference type="NCBI Taxonomy" id="252474"/>
    <lineage>
        <taxon>Bacteria</taxon>
        <taxon>Pseudomonadati</taxon>
        <taxon>Pseudomonadota</taxon>
        <taxon>Gammaproteobacteria</taxon>
        <taxon>Chromatiales</taxon>
        <taxon>Ectothiorhodospiraceae</taxon>
        <taxon>Thioalkalivibrio</taxon>
    </lineage>
</organism>
<comment type="caution">
    <text evidence="1">The sequence shown here is derived from an EMBL/GenBank/DDBJ whole genome shotgun (WGS) entry which is preliminary data.</text>
</comment>
<evidence type="ECO:0000313" key="2">
    <source>
        <dbReference type="Proteomes" id="UP000189177"/>
    </source>
</evidence>
<dbReference type="PANTHER" id="PTHR10134">
    <property type="entry name" value="CYTOCHROME B-C1 COMPLEX SUBUNIT RIESKE, MITOCHONDRIAL"/>
    <property type="match status" value="1"/>
</dbReference>
<evidence type="ECO:0000313" key="1">
    <source>
        <dbReference type="EMBL" id="OOC09902.1"/>
    </source>
</evidence>
<dbReference type="InterPro" id="IPR014349">
    <property type="entry name" value="Rieske_Fe-S_prot"/>
</dbReference>
<dbReference type="EMBL" id="MUZR01000030">
    <property type="protein sequence ID" value="OOC09902.1"/>
    <property type="molecule type" value="Genomic_DNA"/>
</dbReference>
<sequence length="170" mass="18491">MALGGVVALALAFSAQFVSLPGGSGPEPRSLDLAEIEVGEVKRLRWNGRHVLVVHRDAALLESLDSIEAEALRDPQARRGRQPEGLALPERSFTPDWLVVYGESADLGCELDLVHPQEADGWPGGFEDRCRGGRYDAAGRVFRDQPGARNLEIPQYRLHGDGERLILGGS</sequence>
<proteinExistence type="predicted"/>
<dbReference type="InterPro" id="IPR036922">
    <property type="entry name" value="Rieske_2Fe-2S_sf"/>
</dbReference>
<dbReference type="STRING" id="252474.B1A74_08600"/>